<evidence type="ECO:0000259" key="8">
    <source>
        <dbReference type="SMART" id="SM01117"/>
    </source>
</evidence>
<dbReference type="HOGENOM" id="CLU_042860_3_2_1"/>
<dbReference type="PANTHER" id="PTHR10281:SF72">
    <property type="entry name" value="NEUDESIN"/>
    <property type="match status" value="1"/>
</dbReference>
<dbReference type="Proteomes" id="UP000009168">
    <property type="component" value="Unassembled WGS sequence"/>
</dbReference>
<name>Q22S10_TETTS</name>
<dbReference type="InterPro" id="IPR001199">
    <property type="entry name" value="Cyt_B5-like_heme/steroid-bd"/>
</dbReference>
<keyword evidence="7" id="KW-0812">Transmembrane</keyword>
<dbReference type="eggNOG" id="KOG1110">
    <property type="taxonomic scope" value="Eukaryota"/>
</dbReference>
<protein>
    <submittedName>
        <fullName evidence="9">Cytochrome b5-like heme/steroid-binding domain protein</fullName>
    </submittedName>
</protein>
<keyword evidence="7" id="KW-0472">Membrane</keyword>
<evidence type="ECO:0000256" key="2">
    <source>
        <dbReference type="ARBA" id="ARBA00022617"/>
    </source>
</evidence>
<evidence type="ECO:0000313" key="10">
    <source>
        <dbReference type="Proteomes" id="UP000009168"/>
    </source>
</evidence>
<proteinExistence type="inferred from homology"/>
<accession>Q22S10</accession>
<keyword evidence="7" id="KW-1133">Transmembrane helix</keyword>
<dbReference type="InParanoid" id="Q22S10"/>
<dbReference type="EMBL" id="GG662845">
    <property type="protein sequence ID" value="EAR87962.1"/>
    <property type="molecule type" value="Genomic_DNA"/>
</dbReference>
<dbReference type="OrthoDB" id="308934at2759"/>
<evidence type="ECO:0000256" key="6">
    <source>
        <dbReference type="ARBA" id="ARBA00038357"/>
    </source>
</evidence>
<dbReference type="GO" id="GO:0046872">
    <property type="term" value="F:metal ion binding"/>
    <property type="evidence" value="ECO:0007669"/>
    <property type="project" value="UniProtKB-KW"/>
</dbReference>
<evidence type="ECO:0000256" key="1">
    <source>
        <dbReference type="ARBA" id="ARBA00004240"/>
    </source>
</evidence>
<sequence>METIFVGLAILFIIGIILIFCGKKKDDDQKETQKYEEVLVQPQLDTLPTMTLNELSKFDGKQNKKVYLACKGLVFDVSDSEFYVGEGGYSAFAGKDCSVNLARMSFEVNDYNKYGQVELTLSERDVLDQWYEKYYSKYRIVAKISETKKDN</sequence>
<gene>
    <name evidence="9" type="ORF">TTHERM_00011280</name>
</gene>
<dbReference type="Gene3D" id="3.10.120.10">
    <property type="entry name" value="Cytochrome b5-like heme/steroid binding domain"/>
    <property type="match status" value="1"/>
</dbReference>
<dbReference type="KEGG" id="tet:TTHERM_00011280"/>
<dbReference type="GO" id="GO:0005783">
    <property type="term" value="C:endoplasmic reticulum"/>
    <property type="evidence" value="ECO:0007669"/>
    <property type="project" value="UniProtKB-SubCell"/>
</dbReference>
<evidence type="ECO:0000256" key="3">
    <source>
        <dbReference type="ARBA" id="ARBA00022723"/>
    </source>
</evidence>
<dbReference type="AlphaFoldDB" id="Q22S10"/>
<keyword evidence="3" id="KW-0479">Metal-binding</keyword>
<dbReference type="InterPro" id="IPR036400">
    <property type="entry name" value="Cyt_B5-like_heme/steroid_sf"/>
</dbReference>
<keyword evidence="2" id="KW-0349">Heme</keyword>
<dbReference type="STRING" id="312017.Q22S10"/>
<evidence type="ECO:0000256" key="7">
    <source>
        <dbReference type="SAM" id="Phobius"/>
    </source>
</evidence>
<keyword evidence="5" id="KW-0408">Iron</keyword>
<dbReference type="OMA" id="PGGSYCM"/>
<dbReference type="InterPro" id="IPR050577">
    <property type="entry name" value="MAPR/NEUFC/NENF-like"/>
</dbReference>
<comment type="subcellular location">
    <subcellularLocation>
        <location evidence="1">Endoplasmic reticulum</location>
    </subcellularLocation>
</comment>
<reference evidence="10" key="1">
    <citation type="journal article" date="2006" name="PLoS Biol.">
        <title>Macronuclear genome sequence of the ciliate Tetrahymena thermophila, a model eukaryote.</title>
        <authorList>
            <person name="Eisen J.A."/>
            <person name="Coyne R.S."/>
            <person name="Wu M."/>
            <person name="Wu D."/>
            <person name="Thiagarajan M."/>
            <person name="Wortman J.R."/>
            <person name="Badger J.H."/>
            <person name="Ren Q."/>
            <person name="Amedeo P."/>
            <person name="Jones K.M."/>
            <person name="Tallon L.J."/>
            <person name="Delcher A.L."/>
            <person name="Salzberg S.L."/>
            <person name="Silva J.C."/>
            <person name="Haas B.J."/>
            <person name="Majoros W.H."/>
            <person name="Farzad M."/>
            <person name="Carlton J.M."/>
            <person name="Smith R.K. Jr."/>
            <person name="Garg J."/>
            <person name="Pearlman R.E."/>
            <person name="Karrer K.M."/>
            <person name="Sun L."/>
            <person name="Manning G."/>
            <person name="Elde N.C."/>
            <person name="Turkewitz A.P."/>
            <person name="Asai D.J."/>
            <person name="Wilkes D.E."/>
            <person name="Wang Y."/>
            <person name="Cai H."/>
            <person name="Collins K."/>
            <person name="Stewart B.A."/>
            <person name="Lee S.R."/>
            <person name="Wilamowska K."/>
            <person name="Weinberg Z."/>
            <person name="Ruzzo W.L."/>
            <person name="Wloga D."/>
            <person name="Gaertig J."/>
            <person name="Frankel J."/>
            <person name="Tsao C.-C."/>
            <person name="Gorovsky M.A."/>
            <person name="Keeling P.J."/>
            <person name="Waller R.F."/>
            <person name="Patron N.J."/>
            <person name="Cherry J.M."/>
            <person name="Stover N.A."/>
            <person name="Krieger C.J."/>
            <person name="del Toro C."/>
            <person name="Ryder H.F."/>
            <person name="Williamson S.C."/>
            <person name="Barbeau R.A."/>
            <person name="Hamilton E.P."/>
            <person name="Orias E."/>
        </authorList>
    </citation>
    <scope>NUCLEOTIDE SEQUENCE [LARGE SCALE GENOMIC DNA]</scope>
    <source>
        <strain evidence="10">SB210</strain>
    </source>
</reference>
<dbReference type="SUPFAM" id="SSF55856">
    <property type="entry name" value="Cytochrome b5-like heme/steroid binding domain"/>
    <property type="match status" value="1"/>
</dbReference>
<feature type="domain" description="Cytochrome b5 heme-binding" evidence="8">
    <location>
        <begin position="50"/>
        <end position="145"/>
    </location>
</feature>
<dbReference type="RefSeq" id="XP_001008207.1">
    <property type="nucleotide sequence ID" value="XM_001008207.3"/>
</dbReference>
<evidence type="ECO:0000256" key="5">
    <source>
        <dbReference type="ARBA" id="ARBA00023004"/>
    </source>
</evidence>
<keyword evidence="10" id="KW-1185">Reference proteome</keyword>
<dbReference type="Pfam" id="PF00173">
    <property type="entry name" value="Cyt-b5"/>
    <property type="match status" value="1"/>
</dbReference>
<comment type="similarity">
    <text evidence="6">Belongs to the cytochrome b5 family. MAPR subfamily.</text>
</comment>
<dbReference type="SMART" id="SM01117">
    <property type="entry name" value="Cyt-b5"/>
    <property type="match status" value="1"/>
</dbReference>
<dbReference type="PANTHER" id="PTHR10281">
    <property type="entry name" value="MEMBRANE-ASSOCIATED PROGESTERONE RECEPTOR COMPONENT-RELATED"/>
    <property type="match status" value="1"/>
</dbReference>
<evidence type="ECO:0000313" key="9">
    <source>
        <dbReference type="EMBL" id="EAR87962.1"/>
    </source>
</evidence>
<keyword evidence="4" id="KW-0256">Endoplasmic reticulum</keyword>
<evidence type="ECO:0000256" key="4">
    <source>
        <dbReference type="ARBA" id="ARBA00022824"/>
    </source>
</evidence>
<dbReference type="GeneID" id="7846014"/>
<feature type="transmembrane region" description="Helical" evidence="7">
    <location>
        <begin position="6"/>
        <end position="22"/>
    </location>
</feature>
<dbReference type="GO" id="GO:0016020">
    <property type="term" value="C:membrane"/>
    <property type="evidence" value="ECO:0007669"/>
    <property type="project" value="TreeGrafter"/>
</dbReference>
<organism evidence="9 10">
    <name type="scientific">Tetrahymena thermophila (strain SB210)</name>
    <dbReference type="NCBI Taxonomy" id="312017"/>
    <lineage>
        <taxon>Eukaryota</taxon>
        <taxon>Sar</taxon>
        <taxon>Alveolata</taxon>
        <taxon>Ciliophora</taxon>
        <taxon>Intramacronucleata</taxon>
        <taxon>Oligohymenophorea</taxon>
        <taxon>Hymenostomatida</taxon>
        <taxon>Tetrahymenina</taxon>
        <taxon>Tetrahymenidae</taxon>
        <taxon>Tetrahymena</taxon>
    </lineage>
</organism>